<evidence type="ECO:0000259" key="13">
    <source>
        <dbReference type="PROSITE" id="PS51081"/>
    </source>
</evidence>
<evidence type="ECO:0000256" key="10">
    <source>
        <dbReference type="ARBA" id="ARBA00024004"/>
    </source>
</evidence>
<comment type="catalytic activity">
    <reaction evidence="1">
        <text>S-ubiquitinyl-[E2 ubiquitin-conjugating enzyme]-L-cysteine + [acceptor protein]-L-lysine = [E2 ubiquitin-conjugating enzyme]-L-cysteine + N(6)-ubiquitinyl-[acceptor protein]-L-lysine.</text>
        <dbReference type="EC" id="2.3.2.27"/>
    </reaction>
</comment>
<evidence type="ECO:0000256" key="3">
    <source>
        <dbReference type="ARBA" id="ARBA00009119"/>
    </source>
</evidence>
<evidence type="ECO:0000313" key="15">
    <source>
        <dbReference type="Proteomes" id="UP000682877"/>
    </source>
</evidence>
<dbReference type="PANTHER" id="PTHR46632:SF16">
    <property type="entry name" value="E3 UBIQUITIN-PROTEIN LIGASE SINA-LIKE 10"/>
    <property type="match status" value="1"/>
</dbReference>
<feature type="compositionally biased region" description="Basic and acidic residues" evidence="12">
    <location>
        <begin position="56"/>
        <end position="66"/>
    </location>
</feature>
<evidence type="ECO:0000313" key="14">
    <source>
        <dbReference type="EMBL" id="CAE6201991.1"/>
    </source>
</evidence>
<comment type="similarity">
    <text evidence="3">Belongs to the SINA (Seven in absentia) family.</text>
</comment>
<accession>A0A8S2B4Z4</accession>
<dbReference type="GO" id="GO:0061630">
    <property type="term" value="F:ubiquitin protein ligase activity"/>
    <property type="evidence" value="ECO:0007669"/>
    <property type="project" value="UniProtKB-EC"/>
</dbReference>
<evidence type="ECO:0000256" key="2">
    <source>
        <dbReference type="ARBA" id="ARBA00004906"/>
    </source>
</evidence>
<reference evidence="14" key="1">
    <citation type="submission" date="2021-01" db="EMBL/GenBank/DDBJ databases">
        <authorList>
            <person name="Bezrukov I."/>
        </authorList>
    </citation>
    <scope>NUCLEOTIDE SEQUENCE</scope>
</reference>
<evidence type="ECO:0000256" key="11">
    <source>
        <dbReference type="PROSITE-ProRule" id="PRU00455"/>
    </source>
</evidence>
<dbReference type="EMBL" id="LR999457">
    <property type="protein sequence ID" value="CAE6201991.1"/>
    <property type="molecule type" value="Genomic_DNA"/>
</dbReference>
<comment type="function">
    <text evidence="10">E3 ubiquitin-protein ligase that mediates ubiquitination and subsequent proteasomal degradation of target proteins. E3 ubiquitin ligases accept ubiquitin from an E2 ubiquitin-conjugating enzyme in the form of a thioester and then directly transfers the ubiquitin to targeted substrates. It probably triggers the ubiquitin-mediated degradation of different substrates.</text>
</comment>
<dbReference type="SUPFAM" id="SSF49599">
    <property type="entry name" value="TRAF domain-like"/>
    <property type="match status" value="2"/>
</dbReference>
<evidence type="ECO:0000256" key="1">
    <source>
        <dbReference type="ARBA" id="ARBA00000900"/>
    </source>
</evidence>
<dbReference type="InterPro" id="IPR013010">
    <property type="entry name" value="Znf_SIAH"/>
</dbReference>
<keyword evidence="6" id="KW-0479">Metal-binding</keyword>
<dbReference type="InterPro" id="IPR013083">
    <property type="entry name" value="Znf_RING/FYVE/PHD"/>
</dbReference>
<name>A0A8S2B4Z4_ARAAE</name>
<proteinExistence type="inferred from homology"/>
<dbReference type="PANTHER" id="PTHR46632">
    <property type="entry name" value="E3 UBIQUITIN-PROTEIN LIGASE SINA-LIKE 4"/>
    <property type="match status" value="1"/>
</dbReference>
<dbReference type="Proteomes" id="UP000682877">
    <property type="component" value="Chromosome 7"/>
</dbReference>
<keyword evidence="8" id="KW-0833">Ubl conjugation pathway</keyword>
<feature type="domain" description="SIAH-type" evidence="13">
    <location>
        <begin position="415"/>
        <end position="473"/>
    </location>
</feature>
<evidence type="ECO:0000256" key="6">
    <source>
        <dbReference type="ARBA" id="ARBA00022723"/>
    </source>
</evidence>
<dbReference type="PROSITE" id="PS51081">
    <property type="entry name" value="ZF_SIAH"/>
    <property type="match status" value="2"/>
</dbReference>
<keyword evidence="7 11" id="KW-0863">Zinc-finger</keyword>
<feature type="domain" description="SIAH-type" evidence="13">
    <location>
        <begin position="161"/>
        <end position="219"/>
    </location>
</feature>
<dbReference type="Pfam" id="PF21362">
    <property type="entry name" value="Sina_RING"/>
    <property type="match status" value="2"/>
</dbReference>
<evidence type="ECO:0000256" key="7">
    <source>
        <dbReference type="ARBA" id="ARBA00022771"/>
    </source>
</evidence>
<dbReference type="InterPro" id="IPR049548">
    <property type="entry name" value="Sina-like_RING"/>
</dbReference>
<dbReference type="Pfam" id="PF21361">
    <property type="entry name" value="Sina_ZnF"/>
    <property type="match status" value="2"/>
</dbReference>
<dbReference type="EC" id="2.3.2.27" evidence="4"/>
<organism evidence="14 15">
    <name type="scientific">Arabidopsis arenosa</name>
    <name type="common">Sand rock-cress</name>
    <name type="synonym">Cardaminopsis arenosa</name>
    <dbReference type="NCBI Taxonomy" id="38785"/>
    <lineage>
        <taxon>Eukaryota</taxon>
        <taxon>Viridiplantae</taxon>
        <taxon>Streptophyta</taxon>
        <taxon>Embryophyta</taxon>
        <taxon>Tracheophyta</taxon>
        <taxon>Spermatophyta</taxon>
        <taxon>Magnoliopsida</taxon>
        <taxon>eudicotyledons</taxon>
        <taxon>Gunneridae</taxon>
        <taxon>Pentapetalae</taxon>
        <taxon>rosids</taxon>
        <taxon>malvids</taxon>
        <taxon>Brassicales</taxon>
        <taxon>Brassicaceae</taxon>
        <taxon>Camelineae</taxon>
        <taxon>Arabidopsis</taxon>
    </lineage>
</organism>
<evidence type="ECO:0000256" key="9">
    <source>
        <dbReference type="ARBA" id="ARBA00022833"/>
    </source>
</evidence>
<dbReference type="Gene3D" id="3.30.40.10">
    <property type="entry name" value="Zinc/RING finger domain, C3HC4 (zinc finger)"/>
    <property type="match status" value="2"/>
</dbReference>
<evidence type="ECO:0000256" key="8">
    <source>
        <dbReference type="ARBA" id="ARBA00022786"/>
    </source>
</evidence>
<keyword evidence="9" id="KW-0862">Zinc</keyword>
<evidence type="ECO:0000256" key="4">
    <source>
        <dbReference type="ARBA" id="ARBA00012483"/>
    </source>
</evidence>
<keyword evidence="15" id="KW-1185">Reference proteome</keyword>
<protein>
    <recommendedName>
        <fullName evidence="4">RING-type E3 ubiquitin transferase</fullName>
        <ecNumber evidence="4">2.3.2.27</ecNumber>
    </recommendedName>
</protein>
<evidence type="ECO:0000256" key="12">
    <source>
        <dbReference type="SAM" id="MobiDB-lite"/>
    </source>
</evidence>
<sequence length="603" mass="67533">MARFSVCGGDDGEGPSNNNHQSRKRQRLPSIDENEEDAETSDAGSSGEEETQNRGMRTESEDRESTSDDSDREVLIEERRFGKFVNSQSSSKDSHLSVTLLDPDVLDCPICCEPLKIPIFQCDNGHLACTLCCTKVRNRCPSCTLPIGYVRCRAMEKVIETSRVSCPNAKYGCKENTAYGNRFSHEKVCVFTPCSCPIVDCNYSGYYKDLNNHVRAEHKDELIPFVWNSRLTLSLDLNEKTTILQEENDGQVIVVQVFKALHAVYVSVSYLAPLVPGVGKFSCSLAKVTVDSLLKQGFMVKNVQKVTNELPEDGFMLIPSYLLSGDMVRASTSEALIIYGDGENRGTKRRSAVLLDLDILDCPVCCEALTIPIFQCDNGHLACASCCPKLSNKCPSCAFPVGHIRSGAMESVLESILVPYPNVMFGCTKNSSYGKELTHEKECNFAPCSCPVEECNYIGAYKDLYDHYHLTHLKRFTLDYFSYGNSFNLRMKISDKKIIIRMEDTKRLLFAVQCFKEPCGVYVTVSCIAPSTPEVGKFSYHLSYAVDGHVMTYVSPEMKRVLEVSSQIPKKNFMWIPHCLLRDDGWLNIVLSIKNSEIDQQNM</sequence>
<dbReference type="AlphaFoldDB" id="A0A8S2B4Z4"/>
<keyword evidence="5" id="KW-0808">Transferase</keyword>
<evidence type="ECO:0000256" key="5">
    <source>
        <dbReference type="ARBA" id="ARBA00022679"/>
    </source>
</evidence>
<comment type="pathway">
    <text evidence="2">Protein modification; protein ubiquitination.</text>
</comment>
<feature type="region of interest" description="Disordered" evidence="12">
    <location>
        <begin position="1"/>
        <end position="74"/>
    </location>
</feature>
<dbReference type="CDD" id="cd16571">
    <property type="entry name" value="RING-HC_SIAHs"/>
    <property type="match status" value="2"/>
</dbReference>
<dbReference type="InterPro" id="IPR044286">
    <property type="entry name" value="SINL_plant"/>
</dbReference>
<dbReference type="GO" id="GO:0008270">
    <property type="term" value="F:zinc ion binding"/>
    <property type="evidence" value="ECO:0007669"/>
    <property type="project" value="UniProtKB-KW"/>
</dbReference>
<gene>
    <name evidence="14" type="ORF">AARE701A_LOCUS19848</name>
</gene>